<evidence type="ECO:0000256" key="3">
    <source>
        <dbReference type="SAM" id="SignalP"/>
    </source>
</evidence>
<feature type="signal peptide" evidence="3">
    <location>
        <begin position="1"/>
        <end position="16"/>
    </location>
</feature>
<feature type="transmembrane region" description="Helical" evidence="2">
    <location>
        <begin position="251"/>
        <end position="275"/>
    </location>
</feature>
<feature type="compositionally biased region" description="Basic and acidic residues" evidence="1">
    <location>
        <begin position="316"/>
        <end position="329"/>
    </location>
</feature>
<feature type="compositionally biased region" description="Low complexity" evidence="1">
    <location>
        <begin position="349"/>
        <end position="362"/>
    </location>
</feature>
<organism evidence="4 5">
    <name type="scientific">Cutaneotrichosporon cavernicola</name>
    <dbReference type="NCBI Taxonomy" id="279322"/>
    <lineage>
        <taxon>Eukaryota</taxon>
        <taxon>Fungi</taxon>
        <taxon>Dikarya</taxon>
        <taxon>Basidiomycota</taxon>
        <taxon>Agaricomycotina</taxon>
        <taxon>Tremellomycetes</taxon>
        <taxon>Trichosporonales</taxon>
        <taxon>Trichosporonaceae</taxon>
        <taxon>Cutaneotrichosporon</taxon>
    </lineage>
</organism>
<feature type="region of interest" description="Disordered" evidence="1">
    <location>
        <begin position="283"/>
        <end position="482"/>
    </location>
</feature>
<feature type="compositionally biased region" description="Polar residues" evidence="1">
    <location>
        <begin position="335"/>
        <end position="348"/>
    </location>
</feature>
<keyword evidence="5" id="KW-1185">Reference proteome</keyword>
<evidence type="ECO:0000256" key="1">
    <source>
        <dbReference type="SAM" id="MobiDB-lite"/>
    </source>
</evidence>
<feature type="chain" id="PRO_5041324557" description="Mid2 domain-containing protein" evidence="3">
    <location>
        <begin position="17"/>
        <end position="482"/>
    </location>
</feature>
<evidence type="ECO:0000256" key="2">
    <source>
        <dbReference type="SAM" id="Phobius"/>
    </source>
</evidence>
<dbReference type="EMBL" id="AP028213">
    <property type="protein sequence ID" value="BEI88766.1"/>
    <property type="molecule type" value="Genomic_DNA"/>
</dbReference>
<keyword evidence="2" id="KW-0812">Transmembrane</keyword>
<dbReference type="Proteomes" id="UP001233271">
    <property type="component" value="Chromosome 2"/>
</dbReference>
<name>A0AA48I0B2_9TREE</name>
<proteinExistence type="predicted"/>
<reference evidence="4" key="1">
    <citation type="journal article" date="2023" name="BMC Genomics">
        <title>Chromosome-level genome assemblies of Cutaneotrichosporon spp. (Trichosporonales, Basidiomycota) reveal imbalanced evolution between nucleotide sequences and chromosome synteny.</title>
        <authorList>
            <person name="Kobayashi Y."/>
            <person name="Kayamori A."/>
            <person name="Aoki K."/>
            <person name="Shiwa Y."/>
            <person name="Matsutani M."/>
            <person name="Fujita N."/>
            <person name="Sugita T."/>
            <person name="Iwasaki W."/>
            <person name="Tanaka N."/>
            <person name="Takashima M."/>
        </authorList>
    </citation>
    <scope>NUCLEOTIDE SEQUENCE</scope>
    <source>
        <strain evidence="4">HIS019</strain>
    </source>
</reference>
<accession>A0AA48I0B2</accession>
<keyword evidence="2" id="KW-1133">Transmembrane helix</keyword>
<gene>
    <name evidence="4" type="ORF">CcaverHIS019_0201280</name>
</gene>
<dbReference type="GeneID" id="85492637"/>
<evidence type="ECO:0000313" key="4">
    <source>
        <dbReference type="EMBL" id="BEI88766.1"/>
    </source>
</evidence>
<evidence type="ECO:0008006" key="6">
    <source>
        <dbReference type="Google" id="ProtNLM"/>
    </source>
</evidence>
<dbReference type="RefSeq" id="XP_060454032.1">
    <property type="nucleotide sequence ID" value="XM_060597105.1"/>
</dbReference>
<dbReference type="PANTHER" id="PTHR37487">
    <property type="entry name" value="CHROMOSOME 1, WHOLE GENOME SHOTGUN SEQUENCE"/>
    <property type="match status" value="1"/>
</dbReference>
<evidence type="ECO:0000313" key="5">
    <source>
        <dbReference type="Proteomes" id="UP001233271"/>
    </source>
</evidence>
<feature type="region of interest" description="Disordered" evidence="1">
    <location>
        <begin position="208"/>
        <end position="247"/>
    </location>
</feature>
<dbReference type="KEGG" id="ccac:CcaHIS019_0201280"/>
<keyword evidence="3" id="KW-0732">Signal</keyword>
<dbReference type="PANTHER" id="PTHR37487:SF3">
    <property type="entry name" value="CLEAVAGE_POLYADENYLATION SPECIFICITY FACTOR A SUBUNIT N-TERMINAL DOMAIN-CONTAINING PROTEIN"/>
    <property type="match status" value="1"/>
</dbReference>
<sequence>MWSTIVFLAAAVGASAFNFTTTTPTQCQDWTITWDGGTAPFYMLIVPAVTITYGRIQNISLPVSGSPPYSYTFKLEQPTGLEFAVVLSDATGWGTGGASDIQRVQISQDPACLSALALADFFFWTEPVDLPHQCSSMRVAWNTQNITYPLGLHGFVPGGSTWDIPVPQDRQLSSANWTVDMESGTRFLLLMTDAGKYGTGGSTTPITVQFSGNSTCMGPDSPRVTSKPTQTPSATPSASPSPSAGGGGSNVGAIVGGVVGGIVGLILVLTALWLFCRRRKRSSTENGAMRTSGHERSGRRPHSGFEIDVFEGPYSDDARSEADHAEADPHMTPYTYDTPNRNSMLSTESSGSQPLPLQPSSGASRPRQVGEKGMLALSRGANVGPPLSESSGGTRGRRFEDLQTVSEMAIDSANSGRPVDREALLAFLDPPPLYTSNPDEAGDRTSRASGSTDVRPSSMAGPGSPQSRPSEEPARPNRPDGQ</sequence>
<dbReference type="AlphaFoldDB" id="A0AA48I0B2"/>
<feature type="compositionally biased region" description="Low complexity" evidence="1">
    <location>
        <begin position="231"/>
        <end position="243"/>
    </location>
</feature>
<protein>
    <recommendedName>
        <fullName evidence="6">Mid2 domain-containing protein</fullName>
    </recommendedName>
</protein>
<feature type="compositionally biased region" description="Basic and acidic residues" evidence="1">
    <location>
        <begin position="469"/>
        <end position="482"/>
    </location>
</feature>
<keyword evidence="2" id="KW-0472">Membrane</keyword>